<evidence type="ECO:0000313" key="3">
    <source>
        <dbReference type="Proteomes" id="UP000299102"/>
    </source>
</evidence>
<feature type="region of interest" description="Disordered" evidence="1">
    <location>
        <begin position="1"/>
        <end position="62"/>
    </location>
</feature>
<feature type="compositionally biased region" description="Basic and acidic residues" evidence="1">
    <location>
        <begin position="1"/>
        <end position="14"/>
    </location>
</feature>
<dbReference type="EMBL" id="BGZK01000677">
    <property type="protein sequence ID" value="GBP55746.1"/>
    <property type="molecule type" value="Genomic_DNA"/>
</dbReference>
<feature type="compositionally biased region" description="Low complexity" evidence="1">
    <location>
        <begin position="30"/>
        <end position="46"/>
    </location>
</feature>
<accession>A0A4C1WW46</accession>
<gene>
    <name evidence="2" type="ORF">EVAR_23556_1</name>
</gene>
<organism evidence="2 3">
    <name type="scientific">Eumeta variegata</name>
    <name type="common">Bagworm moth</name>
    <name type="synonym">Eumeta japonica</name>
    <dbReference type="NCBI Taxonomy" id="151549"/>
    <lineage>
        <taxon>Eukaryota</taxon>
        <taxon>Metazoa</taxon>
        <taxon>Ecdysozoa</taxon>
        <taxon>Arthropoda</taxon>
        <taxon>Hexapoda</taxon>
        <taxon>Insecta</taxon>
        <taxon>Pterygota</taxon>
        <taxon>Neoptera</taxon>
        <taxon>Endopterygota</taxon>
        <taxon>Lepidoptera</taxon>
        <taxon>Glossata</taxon>
        <taxon>Ditrysia</taxon>
        <taxon>Tineoidea</taxon>
        <taxon>Psychidae</taxon>
        <taxon>Oiketicinae</taxon>
        <taxon>Eumeta</taxon>
    </lineage>
</organism>
<name>A0A4C1WW46_EUMVA</name>
<sequence length="98" mass="10766">MYFNEESFRADVRPRGAGAGRQREGFPQFSAPAPASRRPNALSATPSPGPRPAPGGKGRSAEAAHVRAFPAVVIRLKARMKFQIFLSAGWDEWRKLVF</sequence>
<evidence type="ECO:0000313" key="2">
    <source>
        <dbReference type="EMBL" id="GBP55746.1"/>
    </source>
</evidence>
<dbReference type="Proteomes" id="UP000299102">
    <property type="component" value="Unassembled WGS sequence"/>
</dbReference>
<comment type="caution">
    <text evidence="2">The sequence shown here is derived from an EMBL/GenBank/DDBJ whole genome shotgun (WGS) entry which is preliminary data.</text>
</comment>
<protein>
    <submittedName>
        <fullName evidence="2">Uncharacterized protein</fullName>
    </submittedName>
</protein>
<evidence type="ECO:0000256" key="1">
    <source>
        <dbReference type="SAM" id="MobiDB-lite"/>
    </source>
</evidence>
<proteinExistence type="predicted"/>
<dbReference type="AlphaFoldDB" id="A0A4C1WW46"/>
<keyword evidence="3" id="KW-1185">Reference proteome</keyword>
<reference evidence="2 3" key="1">
    <citation type="journal article" date="2019" name="Commun. Biol.">
        <title>The bagworm genome reveals a unique fibroin gene that provides high tensile strength.</title>
        <authorList>
            <person name="Kono N."/>
            <person name="Nakamura H."/>
            <person name="Ohtoshi R."/>
            <person name="Tomita M."/>
            <person name="Numata K."/>
            <person name="Arakawa K."/>
        </authorList>
    </citation>
    <scope>NUCLEOTIDE SEQUENCE [LARGE SCALE GENOMIC DNA]</scope>
</reference>